<evidence type="ECO:0000256" key="2">
    <source>
        <dbReference type="ARBA" id="ARBA00023125"/>
    </source>
</evidence>
<dbReference type="AlphaFoldDB" id="A0A1G9D974"/>
<keyword evidence="2" id="KW-0238">DNA-binding</keyword>
<accession>A0A1G9D974</accession>
<dbReference type="GO" id="GO:0003700">
    <property type="term" value="F:DNA-binding transcription factor activity"/>
    <property type="evidence" value="ECO:0007669"/>
    <property type="project" value="InterPro"/>
</dbReference>
<evidence type="ECO:0000313" key="6">
    <source>
        <dbReference type="Proteomes" id="UP000199155"/>
    </source>
</evidence>
<dbReference type="Proteomes" id="UP000199155">
    <property type="component" value="Unassembled WGS sequence"/>
</dbReference>
<dbReference type="InterPro" id="IPR001845">
    <property type="entry name" value="HTH_ArsR_DNA-bd_dom"/>
</dbReference>
<dbReference type="PANTHER" id="PTHR43132:SF8">
    <property type="entry name" value="HTH-TYPE TRANSCRIPTIONAL REGULATOR KMTR"/>
    <property type="match status" value="1"/>
</dbReference>
<proteinExistence type="predicted"/>
<dbReference type="GO" id="GO:0003677">
    <property type="term" value="F:DNA binding"/>
    <property type="evidence" value="ECO:0007669"/>
    <property type="project" value="UniProtKB-KW"/>
</dbReference>
<keyword evidence="6" id="KW-1185">Reference proteome</keyword>
<evidence type="ECO:0000313" key="5">
    <source>
        <dbReference type="EMBL" id="SDK60420.1"/>
    </source>
</evidence>
<sequence length="327" mass="35384">MLRIHFTPADLARVRIADRAHLLWETVLSLHRLRDRWAPAELDGWRAGARHRLAADPERGRRAVGVLGTLVPRRGNFPDFLTPSALHGSIDEGLEALAATPRAQLADELDRMGGFPGGVPNWLKPLAEGDRHTLGLLTTSLRDYHQATVAPYADRVHAQVDADRAVALRGLLDGGTEGMLAGLRPALRWNPPVLETDYPMEHDIHLDGRGLLLVPSYFCARRPVTLVDEGLEPVLVYPVRRAGTGTARPAEGRGPLDRLLGRTRSAVLACIDGGCTTGELARRVGVSPASASQHASVLREAGLVSTVRDGSSVLHTLTPLGRRLLEG</sequence>
<gene>
    <name evidence="5" type="ORF">SAMN05421806_10991</name>
</gene>
<keyword evidence="1" id="KW-0805">Transcription regulation</keyword>
<dbReference type="Pfam" id="PF12840">
    <property type="entry name" value="HTH_20"/>
    <property type="match status" value="1"/>
</dbReference>
<dbReference type="STRING" id="417292.SAMN05421806_10991"/>
<keyword evidence="3" id="KW-0804">Transcription</keyword>
<organism evidence="5 6">
    <name type="scientific">Streptomyces indicus</name>
    <dbReference type="NCBI Taxonomy" id="417292"/>
    <lineage>
        <taxon>Bacteria</taxon>
        <taxon>Bacillati</taxon>
        <taxon>Actinomycetota</taxon>
        <taxon>Actinomycetes</taxon>
        <taxon>Kitasatosporales</taxon>
        <taxon>Streptomycetaceae</taxon>
        <taxon>Streptomyces</taxon>
    </lineage>
</organism>
<protein>
    <submittedName>
        <fullName evidence="5">Helix-turn-helix domain-containing protein</fullName>
    </submittedName>
</protein>
<dbReference type="InterPro" id="IPR036388">
    <property type="entry name" value="WH-like_DNA-bd_sf"/>
</dbReference>
<dbReference type="EMBL" id="FNFF01000009">
    <property type="protein sequence ID" value="SDK60420.1"/>
    <property type="molecule type" value="Genomic_DNA"/>
</dbReference>
<evidence type="ECO:0000256" key="3">
    <source>
        <dbReference type="ARBA" id="ARBA00023163"/>
    </source>
</evidence>
<dbReference type="CDD" id="cd00090">
    <property type="entry name" value="HTH_ARSR"/>
    <property type="match status" value="1"/>
</dbReference>
<dbReference type="OrthoDB" id="3808065at2"/>
<reference evidence="5 6" key="1">
    <citation type="submission" date="2016-10" db="EMBL/GenBank/DDBJ databases">
        <authorList>
            <person name="de Groot N.N."/>
        </authorList>
    </citation>
    <scope>NUCLEOTIDE SEQUENCE [LARGE SCALE GENOMIC DNA]</scope>
    <source>
        <strain evidence="5 6">CGMCC 4.5727</strain>
    </source>
</reference>
<evidence type="ECO:0000259" key="4">
    <source>
        <dbReference type="SMART" id="SM00418"/>
    </source>
</evidence>
<dbReference type="Gene3D" id="1.10.10.10">
    <property type="entry name" value="Winged helix-like DNA-binding domain superfamily/Winged helix DNA-binding domain"/>
    <property type="match status" value="1"/>
</dbReference>
<dbReference type="InterPro" id="IPR051011">
    <property type="entry name" value="Metal_resp_trans_reg"/>
</dbReference>
<name>A0A1G9D974_9ACTN</name>
<dbReference type="PANTHER" id="PTHR43132">
    <property type="entry name" value="ARSENICAL RESISTANCE OPERON REPRESSOR ARSR-RELATED"/>
    <property type="match status" value="1"/>
</dbReference>
<evidence type="ECO:0000256" key="1">
    <source>
        <dbReference type="ARBA" id="ARBA00023015"/>
    </source>
</evidence>
<dbReference type="InterPro" id="IPR036390">
    <property type="entry name" value="WH_DNA-bd_sf"/>
</dbReference>
<dbReference type="RefSeq" id="WP_093612904.1">
    <property type="nucleotide sequence ID" value="NZ_FNFF01000009.1"/>
</dbReference>
<feature type="domain" description="HTH arsR-type" evidence="4">
    <location>
        <begin position="258"/>
        <end position="326"/>
    </location>
</feature>
<dbReference type="SUPFAM" id="SSF46785">
    <property type="entry name" value="Winged helix' DNA-binding domain"/>
    <property type="match status" value="1"/>
</dbReference>
<dbReference type="SMART" id="SM00418">
    <property type="entry name" value="HTH_ARSR"/>
    <property type="match status" value="1"/>
</dbReference>
<dbReference type="InterPro" id="IPR011991">
    <property type="entry name" value="ArsR-like_HTH"/>
</dbReference>